<evidence type="ECO:0000259" key="3">
    <source>
        <dbReference type="PROSITE" id="PS51186"/>
    </source>
</evidence>
<evidence type="ECO:0000313" key="4">
    <source>
        <dbReference type="EMBL" id="HJD44466.1"/>
    </source>
</evidence>
<reference evidence="4" key="1">
    <citation type="journal article" date="2021" name="PeerJ">
        <title>Extensive microbial diversity within the chicken gut microbiome revealed by metagenomics and culture.</title>
        <authorList>
            <person name="Gilroy R."/>
            <person name="Ravi A."/>
            <person name="Getino M."/>
            <person name="Pursley I."/>
            <person name="Horton D.L."/>
            <person name="Alikhan N.F."/>
            <person name="Baker D."/>
            <person name="Gharbi K."/>
            <person name="Hall N."/>
            <person name="Watson M."/>
            <person name="Adriaenssens E.M."/>
            <person name="Foster-Nyarko E."/>
            <person name="Jarju S."/>
            <person name="Secka A."/>
            <person name="Antonio M."/>
            <person name="Oren A."/>
            <person name="Chaudhuri R.R."/>
            <person name="La Ragione R."/>
            <person name="Hildebrand F."/>
            <person name="Pallen M.J."/>
        </authorList>
    </citation>
    <scope>NUCLEOTIDE SEQUENCE</scope>
    <source>
        <strain evidence="4">9264</strain>
    </source>
</reference>
<dbReference type="SUPFAM" id="SSF55729">
    <property type="entry name" value="Acyl-CoA N-acyltransferases (Nat)"/>
    <property type="match status" value="1"/>
</dbReference>
<feature type="domain" description="N-acetyltransferase" evidence="3">
    <location>
        <begin position="1"/>
        <end position="135"/>
    </location>
</feature>
<sequence length="143" mass="16512">MKIEEITLTEVLPLRQEVLWPSQPLEFSRVPDDERGLHFGIRIQGDLVCVASVFIQEGTARLRKFATKVAYQGQGVGSAMLRFLIEHLGQQGVEEFWFDARATAVSFYQKFGFAIEGPLFYKHEAPYYKMTQRLQTDRVRPQN</sequence>
<dbReference type="PROSITE" id="PS51186">
    <property type="entry name" value="GNAT"/>
    <property type="match status" value="1"/>
</dbReference>
<comment type="caution">
    <text evidence="4">The sequence shown here is derived from an EMBL/GenBank/DDBJ whole genome shotgun (WGS) entry which is preliminary data.</text>
</comment>
<keyword evidence="2" id="KW-0012">Acyltransferase</keyword>
<dbReference type="InterPro" id="IPR000182">
    <property type="entry name" value="GNAT_dom"/>
</dbReference>
<dbReference type="Pfam" id="PF13673">
    <property type="entry name" value="Acetyltransf_10"/>
    <property type="match status" value="1"/>
</dbReference>
<evidence type="ECO:0000313" key="5">
    <source>
        <dbReference type="Proteomes" id="UP000823889"/>
    </source>
</evidence>
<dbReference type="AlphaFoldDB" id="A0A9D2RL28"/>
<dbReference type="EMBL" id="DWUQ01000109">
    <property type="protein sequence ID" value="HJD44466.1"/>
    <property type="molecule type" value="Genomic_DNA"/>
</dbReference>
<dbReference type="GO" id="GO:0016747">
    <property type="term" value="F:acyltransferase activity, transferring groups other than amino-acyl groups"/>
    <property type="evidence" value="ECO:0007669"/>
    <property type="project" value="InterPro"/>
</dbReference>
<proteinExistence type="predicted"/>
<evidence type="ECO:0000256" key="2">
    <source>
        <dbReference type="ARBA" id="ARBA00023315"/>
    </source>
</evidence>
<dbReference type="PANTHER" id="PTHR43420">
    <property type="entry name" value="ACETYLTRANSFERASE"/>
    <property type="match status" value="1"/>
</dbReference>
<dbReference type="InterPro" id="IPR016181">
    <property type="entry name" value="Acyl_CoA_acyltransferase"/>
</dbReference>
<reference evidence="4" key="2">
    <citation type="submission" date="2021-04" db="EMBL/GenBank/DDBJ databases">
        <authorList>
            <person name="Gilroy R."/>
        </authorList>
    </citation>
    <scope>NUCLEOTIDE SEQUENCE</scope>
    <source>
        <strain evidence="4">9264</strain>
    </source>
</reference>
<dbReference type="CDD" id="cd04301">
    <property type="entry name" value="NAT_SF"/>
    <property type="match status" value="1"/>
</dbReference>
<organism evidence="4 5">
    <name type="scientific">Candidatus Paenalcaligenes intestinipullorum</name>
    <dbReference type="NCBI Taxonomy" id="2838718"/>
    <lineage>
        <taxon>Bacteria</taxon>
        <taxon>Pseudomonadati</taxon>
        <taxon>Pseudomonadota</taxon>
        <taxon>Betaproteobacteria</taxon>
        <taxon>Burkholderiales</taxon>
        <taxon>Alcaligenaceae</taxon>
        <taxon>Paenalcaligenes</taxon>
    </lineage>
</organism>
<name>A0A9D2RL28_9BURK</name>
<keyword evidence="1" id="KW-0808">Transferase</keyword>
<evidence type="ECO:0000256" key="1">
    <source>
        <dbReference type="ARBA" id="ARBA00022679"/>
    </source>
</evidence>
<dbReference type="InterPro" id="IPR050680">
    <property type="entry name" value="YpeA/RimI_acetyltransf"/>
</dbReference>
<protein>
    <submittedName>
        <fullName evidence="4">GNAT family N-acetyltransferase</fullName>
    </submittedName>
</protein>
<gene>
    <name evidence="4" type="ORF">H9906_05475</name>
</gene>
<dbReference type="Proteomes" id="UP000823889">
    <property type="component" value="Unassembled WGS sequence"/>
</dbReference>
<accession>A0A9D2RL28</accession>
<dbReference type="Gene3D" id="3.40.630.30">
    <property type="match status" value="1"/>
</dbReference>